<dbReference type="EMBL" id="BMEV01000005">
    <property type="protein sequence ID" value="GGH69876.1"/>
    <property type="molecule type" value="Genomic_DNA"/>
</dbReference>
<keyword evidence="2" id="KW-1185">Reference proteome</keyword>
<evidence type="ECO:0008006" key="3">
    <source>
        <dbReference type="Google" id="ProtNLM"/>
    </source>
</evidence>
<evidence type="ECO:0000313" key="1">
    <source>
        <dbReference type="EMBL" id="GGH69876.1"/>
    </source>
</evidence>
<dbReference type="Proteomes" id="UP000602050">
    <property type="component" value="Unassembled WGS sequence"/>
</dbReference>
<sequence length="63" mass="7449">MRFASSGYYVEKYEKCSVCGKLVYEERITQVNLEGKEALYCSEWCIEWEKKRAELKKKKATVS</sequence>
<protein>
    <recommendedName>
        <fullName evidence="3">TRASH domain-containing protein</fullName>
    </recommendedName>
</protein>
<proteinExistence type="predicted"/>
<reference evidence="1" key="1">
    <citation type="journal article" date="2014" name="Int. J. Syst. Evol. Microbiol.">
        <title>Complete genome sequence of Corynebacterium casei LMG S-19264T (=DSM 44701T), isolated from a smear-ripened cheese.</title>
        <authorList>
            <consortium name="US DOE Joint Genome Institute (JGI-PGF)"/>
            <person name="Walter F."/>
            <person name="Albersmeier A."/>
            <person name="Kalinowski J."/>
            <person name="Ruckert C."/>
        </authorList>
    </citation>
    <scope>NUCLEOTIDE SEQUENCE</scope>
    <source>
        <strain evidence="1">CGMCC 1.12360</strain>
    </source>
</reference>
<organism evidence="1 2">
    <name type="scientific">Compostibacillus humi</name>
    <dbReference type="NCBI Taxonomy" id="1245525"/>
    <lineage>
        <taxon>Bacteria</taxon>
        <taxon>Bacillati</taxon>
        <taxon>Bacillota</taxon>
        <taxon>Bacilli</taxon>
        <taxon>Bacillales</taxon>
        <taxon>Bacillaceae</taxon>
        <taxon>Compostibacillus</taxon>
    </lineage>
</organism>
<evidence type="ECO:0000313" key="2">
    <source>
        <dbReference type="Proteomes" id="UP000602050"/>
    </source>
</evidence>
<reference evidence="1" key="2">
    <citation type="submission" date="2020-09" db="EMBL/GenBank/DDBJ databases">
        <authorList>
            <person name="Sun Q."/>
            <person name="Zhou Y."/>
        </authorList>
    </citation>
    <scope>NUCLEOTIDE SEQUENCE</scope>
    <source>
        <strain evidence="1">CGMCC 1.12360</strain>
    </source>
</reference>
<gene>
    <name evidence="1" type="ORF">GCM10010978_04250</name>
</gene>
<dbReference type="AlphaFoldDB" id="A0A8J2ZPK8"/>
<dbReference type="RefSeq" id="WP_188390725.1">
    <property type="nucleotide sequence ID" value="NZ_BMEV01000005.1"/>
</dbReference>
<accession>A0A8J2ZPK8</accession>
<comment type="caution">
    <text evidence="1">The sequence shown here is derived from an EMBL/GenBank/DDBJ whole genome shotgun (WGS) entry which is preliminary data.</text>
</comment>
<name>A0A8J2ZPK8_9BACI</name>